<dbReference type="Proteomes" id="UP000828390">
    <property type="component" value="Unassembled WGS sequence"/>
</dbReference>
<evidence type="ECO:0000313" key="1">
    <source>
        <dbReference type="EMBL" id="KAH3816290.1"/>
    </source>
</evidence>
<organism evidence="1 2">
    <name type="scientific">Dreissena polymorpha</name>
    <name type="common">Zebra mussel</name>
    <name type="synonym">Mytilus polymorpha</name>
    <dbReference type="NCBI Taxonomy" id="45954"/>
    <lineage>
        <taxon>Eukaryota</taxon>
        <taxon>Metazoa</taxon>
        <taxon>Spiralia</taxon>
        <taxon>Lophotrochozoa</taxon>
        <taxon>Mollusca</taxon>
        <taxon>Bivalvia</taxon>
        <taxon>Autobranchia</taxon>
        <taxon>Heteroconchia</taxon>
        <taxon>Euheterodonta</taxon>
        <taxon>Imparidentia</taxon>
        <taxon>Neoheterodontei</taxon>
        <taxon>Myida</taxon>
        <taxon>Dreissenoidea</taxon>
        <taxon>Dreissenidae</taxon>
        <taxon>Dreissena</taxon>
    </lineage>
</organism>
<gene>
    <name evidence="1" type="ORF">DPMN_117803</name>
</gene>
<protein>
    <submittedName>
        <fullName evidence="1">Uncharacterized protein</fullName>
    </submittedName>
</protein>
<dbReference type="EMBL" id="JAIWYP010000005">
    <property type="protein sequence ID" value="KAH3816290.1"/>
    <property type="molecule type" value="Genomic_DNA"/>
</dbReference>
<comment type="caution">
    <text evidence="1">The sequence shown here is derived from an EMBL/GenBank/DDBJ whole genome shotgun (WGS) entry which is preliminary data.</text>
</comment>
<name>A0A9D4JLB3_DREPO</name>
<sequence>MNSVFDAFIFSLFSFIQLSINKCATFKFLNGSSFNRKRCTFESLVCGVVVCKTVDCDGGRNDIKQCSSLRQVEPRTKTTTLGDTTLQITCRR</sequence>
<keyword evidence="2" id="KW-1185">Reference proteome</keyword>
<reference evidence="1" key="2">
    <citation type="submission" date="2020-11" db="EMBL/GenBank/DDBJ databases">
        <authorList>
            <person name="McCartney M.A."/>
            <person name="Auch B."/>
            <person name="Kono T."/>
            <person name="Mallez S."/>
            <person name="Becker A."/>
            <person name="Gohl D.M."/>
            <person name="Silverstein K.A.T."/>
            <person name="Koren S."/>
            <person name="Bechman K.B."/>
            <person name="Herman A."/>
            <person name="Abrahante J.E."/>
            <person name="Garbe J."/>
        </authorList>
    </citation>
    <scope>NUCLEOTIDE SEQUENCE</scope>
    <source>
        <strain evidence="1">Duluth1</strain>
        <tissue evidence="1">Whole animal</tissue>
    </source>
</reference>
<dbReference type="AlphaFoldDB" id="A0A9D4JLB3"/>
<reference evidence="1" key="1">
    <citation type="journal article" date="2019" name="bioRxiv">
        <title>The Genome of the Zebra Mussel, Dreissena polymorpha: A Resource for Invasive Species Research.</title>
        <authorList>
            <person name="McCartney M.A."/>
            <person name="Auch B."/>
            <person name="Kono T."/>
            <person name="Mallez S."/>
            <person name="Zhang Y."/>
            <person name="Obille A."/>
            <person name="Becker A."/>
            <person name="Abrahante J.E."/>
            <person name="Garbe J."/>
            <person name="Badalamenti J.P."/>
            <person name="Herman A."/>
            <person name="Mangelson H."/>
            <person name="Liachko I."/>
            <person name="Sullivan S."/>
            <person name="Sone E.D."/>
            <person name="Koren S."/>
            <person name="Silverstein K.A.T."/>
            <person name="Beckman K.B."/>
            <person name="Gohl D.M."/>
        </authorList>
    </citation>
    <scope>NUCLEOTIDE SEQUENCE</scope>
    <source>
        <strain evidence="1">Duluth1</strain>
        <tissue evidence="1">Whole animal</tissue>
    </source>
</reference>
<accession>A0A9D4JLB3</accession>
<proteinExistence type="predicted"/>
<evidence type="ECO:0000313" key="2">
    <source>
        <dbReference type="Proteomes" id="UP000828390"/>
    </source>
</evidence>